<organism evidence="5 6">
    <name type="scientific">Psychroflexus planctonicus</name>
    <dbReference type="NCBI Taxonomy" id="1526575"/>
    <lineage>
        <taxon>Bacteria</taxon>
        <taxon>Pseudomonadati</taxon>
        <taxon>Bacteroidota</taxon>
        <taxon>Flavobacteriia</taxon>
        <taxon>Flavobacteriales</taxon>
        <taxon>Flavobacteriaceae</taxon>
        <taxon>Psychroflexus</taxon>
    </lineage>
</organism>
<dbReference type="GO" id="GO:0016746">
    <property type="term" value="F:acyltransferase activity"/>
    <property type="evidence" value="ECO:0007669"/>
    <property type="project" value="UniProtKB-KW"/>
</dbReference>
<proteinExistence type="predicted"/>
<dbReference type="PANTHER" id="PTHR10434">
    <property type="entry name" value="1-ACYL-SN-GLYCEROL-3-PHOSPHATE ACYLTRANSFERASE"/>
    <property type="match status" value="1"/>
</dbReference>
<feature type="domain" description="Phospholipid/glycerol acyltransferase" evidence="4">
    <location>
        <begin position="29"/>
        <end position="141"/>
    </location>
</feature>
<keyword evidence="3 5" id="KW-0012">Acyltransferase</keyword>
<name>A0ABQ1SDK2_9FLAO</name>
<protein>
    <submittedName>
        <fullName evidence="5">Acyltransferase</fullName>
    </submittedName>
</protein>
<dbReference type="PANTHER" id="PTHR10434:SF9">
    <property type="entry name" value="PHOSPHOLIPID_GLYCEROL ACYLTRANSFERASE DOMAIN-CONTAINING PROTEIN"/>
    <property type="match status" value="1"/>
</dbReference>
<accession>A0ABQ1SDK2</accession>
<dbReference type="SUPFAM" id="SSF69593">
    <property type="entry name" value="Glycerol-3-phosphate (1)-acyltransferase"/>
    <property type="match status" value="1"/>
</dbReference>
<comment type="caution">
    <text evidence="5">The sequence shown here is derived from an EMBL/GenBank/DDBJ whole genome shotgun (WGS) entry which is preliminary data.</text>
</comment>
<evidence type="ECO:0000313" key="6">
    <source>
        <dbReference type="Proteomes" id="UP000599179"/>
    </source>
</evidence>
<dbReference type="Pfam" id="PF01553">
    <property type="entry name" value="Acyltransferase"/>
    <property type="match status" value="1"/>
</dbReference>
<comment type="pathway">
    <text evidence="1">Lipid metabolism.</text>
</comment>
<evidence type="ECO:0000313" key="5">
    <source>
        <dbReference type="EMBL" id="GGE24069.1"/>
    </source>
</evidence>
<sequence length="179" mass="20850">MRWLAKLIFKHILGWRIVGELDPKIKKAVLVIAPHTSWYDFYIGALARKIIKQNIHYVAKKELFDSIFGLYFRWMGGAPIDRSRSQNTVDQIVAIFNSRNEFRLAITPEGTRKKVKEWKTGFYYIAEKAKVPIVPIVFDYKLKQIQIKQSFLVNGNIDKEMPELKAEFEGVTGKVPENF</sequence>
<keyword evidence="6" id="KW-1185">Reference proteome</keyword>
<evidence type="ECO:0000256" key="3">
    <source>
        <dbReference type="ARBA" id="ARBA00023315"/>
    </source>
</evidence>
<dbReference type="Proteomes" id="UP000599179">
    <property type="component" value="Unassembled WGS sequence"/>
</dbReference>
<dbReference type="SMART" id="SM00563">
    <property type="entry name" value="PlsC"/>
    <property type="match status" value="1"/>
</dbReference>
<evidence type="ECO:0000256" key="1">
    <source>
        <dbReference type="ARBA" id="ARBA00005189"/>
    </source>
</evidence>
<evidence type="ECO:0000259" key="4">
    <source>
        <dbReference type="SMART" id="SM00563"/>
    </source>
</evidence>
<dbReference type="InterPro" id="IPR002123">
    <property type="entry name" value="Plipid/glycerol_acylTrfase"/>
</dbReference>
<dbReference type="RefSeq" id="WP_188457116.1">
    <property type="nucleotide sequence ID" value="NZ_BMGM01000001.1"/>
</dbReference>
<evidence type="ECO:0000256" key="2">
    <source>
        <dbReference type="ARBA" id="ARBA00022679"/>
    </source>
</evidence>
<reference evidence="6" key="1">
    <citation type="journal article" date="2019" name="Int. J. Syst. Evol. Microbiol.">
        <title>The Global Catalogue of Microorganisms (GCM) 10K type strain sequencing project: providing services to taxonomists for standard genome sequencing and annotation.</title>
        <authorList>
            <consortium name="The Broad Institute Genomics Platform"/>
            <consortium name="The Broad Institute Genome Sequencing Center for Infectious Disease"/>
            <person name="Wu L."/>
            <person name="Ma J."/>
        </authorList>
    </citation>
    <scope>NUCLEOTIDE SEQUENCE [LARGE SCALE GENOMIC DNA]</scope>
    <source>
        <strain evidence="6">CGMCC 1.12931</strain>
    </source>
</reference>
<gene>
    <name evidence="5" type="ORF">GCM10010832_00960</name>
</gene>
<keyword evidence="2" id="KW-0808">Transferase</keyword>
<dbReference type="EMBL" id="BMGM01000001">
    <property type="protein sequence ID" value="GGE24069.1"/>
    <property type="molecule type" value="Genomic_DNA"/>
</dbReference>